<proteinExistence type="predicted"/>
<protein>
    <submittedName>
        <fullName evidence="2">Uncharacterized protein</fullName>
    </submittedName>
</protein>
<feature type="region of interest" description="Disordered" evidence="1">
    <location>
        <begin position="1"/>
        <end position="29"/>
    </location>
</feature>
<name>A0AAV2NMF0_9HYME</name>
<keyword evidence="3" id="KW-1185">Reference proteome</keyword>
<dbReference type="EMBL" id="OZ034826">
    <property type="protein sequence ID" value="CAL1680993.1"/>
    <property type="molecule type" value="Genomic_DNA"/>
</dbReference>
<evidence type="ECO:0000313" key="2">
    <source>
        <dbReference type="EMBL" id="CAL1680993.1"/>
    </source>
</evidence>
<organism evidence="2 3">
    <name type="scientific">Lasius platythorax</name>
    <dbReference type="NCBI Taxonomy" id="488582"/>
    <lineage>
        <taxon>Eukaryota</taxon>
        <taxon>Metazoa</taxon>
        <taxon>Ecdysozoa</taxon>
        <taxon>Arthropoda</taxon>
        <taxon>Hexapoda</taxon>
        <taxon>Insecta</taxon>
        <taxon>Pterygota</taxon>
        <taxon>Neoptera</taxon>
        <taxon>Endopterygota</taxon>
        <taxon>Hymenoptera</taxon>
        <taxon>Apocrita</taxon>
        <taxon>Aculeata</taxon>
        <taxon>Formicoidea</taxon>
        <taxon>Formicidae</taxon>
        <taxon>Formicinae</taxon>
        <taxon>Lasius</taxon>
        <taxon>Lasius</taxon>
    </lineage>
</organism>
<dbReference type="AlphaFoldDB" id="A0AAV2NMF0"/>
<accession>A0AAV2NMF0</accession>
<evidence type="ECO:0000313" key="3">
    <source>
        <dbReference type="Proteomes" id="UP001497644"/>
    </source>
</evidence>
<reference evidence="2" key="1">
    <citation type="submission" date="2024-04" db="EMBL/GenBank/DDBJ databases">
        <authorList>
            <consortium name="Molecular Ecology Group"/>
        </authorList>
    </citation>
    <scope>NUCLEOTIDE SEQUENCE</scope>
</reference>
<gene>
    <name evidence="2" type="ORF">LPLAT_LOCUS7158</name>
</gene>
<evidence type="ECO:0000256" key="1">
    <source>
        <dbReference type="SAM" id="MobiDB-lite"/>
    </source>
</evidence>
<dbReference type="Proteomes" id="UP001497644">
    <property type="component" value="Chromosome 3"/>
</dbReference>
<sequence length="69" mass="8262">MKKPTMSHVEKLQQEGFTRKTLKSQPKNPIQWKKSSFFHRNTHLQDHLKNNITRRLNSMTKKTIMNLSL</sequence>